<dbReference type="PROSITE" id="PS00086">
    <property type="entry name" value="CYTOCHROME_P450"/>
    <property type="match status" value="1"/>
</dbReference>
<dbReference type="PANTHER" id="PTHR24305:SF232">
    <property type="entry name" value="P450, PUTATIVE (EUROFUNG)-RELATED"/>
    <property type="match status" value="1"/>
</dbReference>
<keyword evidence="4 7" id="KW-0560">Oxidoreductase</keyword>
<dbReference type="PRINTS" id="PR00463">
    <property type="entry name" value="EP450I"/>
</dbReference>
<evidence type="ECO:0000313" key="8">
    <source>
        <dbReference type="EMBL" id="OAL39938.1"/>
    </source>
</evidence>
<dbReference type="PANTHER" id="PTHR24305">
    <property type="entry name" value="CYTOCHROME P450"/>
    <property type="match status" value="1"/>
</dbReference>
<dbReference type="EMBL" id="LVCJ01000003">
    <property type="protein sequence ID" value="OAL39938.1"/>
    <property type="molecule type" value="Genomic_DNA"/>
</dbReference>
<dbReference type="GO" id="GO:0005506">
    <property type="term" value="F:iron ion binding"/>
    <property type="evidence" value="ECO:0007669"/>
    <property type="project" value="InterPro"/>
</dbReference>
<keyword evidence="3 6" id="KW-0479">Metal-binding</keyword>
<dbReference type="CDD" id="cd11060">
    <property type="entry name" value="CYP57A1-like"/>
    <property type="match status" value="1"/>
</dbReference>
<keyword evidence="6 7" id="KW-0349">Heme</keyword>
<evidence type="ECO:0000256" key="6">
    <source>
        <dbReference type="PIRSR" id="PIRSR602401-1"/>
    </source>
</evidence>
<comment type="similarity">
    <text evidence="2 7">Belongs to the cytochrome P450 family.</text>
</comment>
<dbReference type="InterPro" id="IPR050121">
    <property type="entry name" value="Cytochrome_P450_monoxygenase"/>
</dbReference>
<proteinExistence type="inferred from homology"/>
<dbReference type="RefSeq" id="XP_022504950.1">
    <property type="nucleotide sequence ID" value="XM_022639159.1"/>
</dbReference>
<feature type="binding site" description="axial binding residue" evidence="6">
    <location>
        <position position="452"/>
    </location>
    <ligand>
        <name>heme</name>
        <dbReference type="ChEBI" id="CHEBI:30413"/>
    </ligand>
    <ligandPart>
        <name>Fe</name>
        <dbReference type="ChEBI" id="CHEBI:18248"/>
    </ligandPart>
</feature>
<keyword evidence="7" id="KW-0503">Monooxygenase</keyword>
<dbReference type="PRINTS" id="PR00385">
    <property type="entry name" value="P450"/>
</dbReference>
<dbReference type="Proteomes" id="UP000185904">
    <property type="component" value="Unassembled WGS sequence"/>
</dbReference>
<evidence type="ECO:0000256" key="4">
    <source>
        <dbReference type="ARBA" id="ARBA00023002"/>
    </source>
</evidence>
<dbReference type="Gene3D" id="1.10.630.10">
    <property type="entry name" value="Cytochrome P450"/>
    <property type="match status" value="1"/>
</dbReference>
<comment type="cofactor">
    <cofactor evidence="1 6">
        <name>heme</name>
        <dbReference type="ChEBI" id="CHEBI:30413"/>
    </cofactor>
</comment>
<dbReference type="GeneID" id="34584277"/>
<keyword evidence="9" id="KW-1185">Reference proteome</keyword>
<evidence type="ECO:0000256" key="5">
    <source>
        <dbReference type="ARBA" id="ARBA00023004"/>
    </source>
</evidence>
<dbReference type="OrthoDB" id="3934656at2759"/>
<accession>A0A178DD84</accession>
<dbReference type="SUPFAM" id="SSF48264">
    <property type="entry name" value="Cytochrome P450"/>
    <property type="match status" value="1"/>
</dbReference>
<organism evidence="8 9">
    <name type="scientific">Fonsecaea nubica</name>
    <dbReference type="NCBI Taxonomy" id="856822"/>
    <lineage>
        <taxon>Eukaryota</taxon>
        <taxon>Fungi</taxon>
        <taxon>Dikarya</taxon>
        <taxon>Ascomycota</taxon>
        <taxon>Pezizomycotina</taxon>
        <taxon>Eurotiomycetes</taxon>
        <taxon>Chaetothyriomycetidae</taxon>
        <taxon>Chaetothyriales</taxon>
        <taxon>Herpotrichiellaceae</taxon>
        <taxon>Fonsecaea</taxon>
    </lineage>
</organism>
<evidence type="ECO:0000256" key="1">
    <source>
        <dbReference type="ARBA" id="ARBA00001971"/>
    </source>
</evidence>
<evidence type="ECO:0000256" key="3">
    <source>
        <dbReference type="ARBA" id="ARBA00022723"/>
    </source>
</evidence>
<name>A0A178DD84_9EURO</name>
<dbReference type="GO" id="GO:0016705">
    <property type="term" value="F:oxidoreductase activity, acting on paired donors, with incorporation or reduction of molecular oxygen"/>
    <property type="evidence" value="ECO:0007669"/>
    <property type="project" value="InterPro"/>
</dbReference>
<dbReference type="InterPro" id="IPR002401">
    <property type="entry name" value="Cyt_P450_E_grp-I"/>
</dbReference>
<protein>
    <recommendedName>
        <fullName evidence="10">Cytochrome P450 oxidoreductase</fullName>
    </recommendedName>
</protein>
<evidence type="ECO:0008006" key="10">
    <source>
        <dbReference type="Google" id="ProtNLM"/>
    </source>
</evidence>
<dbReference type="InterPro" id="IPR017972">
    <property type="entry name" value="Cyt_P450_CS"/>
</dbReference>
<evidence type="ECO:0000313" key="9">
    <source>
        <dbReference type="Proteomes" id="UP000185904"/>
    </source>
</evidence>
<dbReference type="InterPro" id="IPR036396">
    <property type="entry name" value="Cyt_P450_sf"/>
</dbReference>
<gene>
    <name evidence="8" type="ORF">AYO20_00851</name>
</gene>
<dbReference type="InterPro" id="IPR001128">
    <property type="entry name" value="Cyt_P450"/>
</dbReference>
<sequence>MGLALVLTQTLQHWWWAILCLLCIARLVHNYSKLSFVPGPALAGVTDLWRYFHGKAGKCVDDYQLHRKYNSKLLRVGPNQISVSDATEVTKIYGLNPIFNKGEAYVTHSFTSIWGEVMPNLSSTRDEKLHARLRRPVNNAYSMSTVIDYEYLMDSTTNVFFDELTERFARTGTVCDFATWLQMYAFDVLGEITFSKRFGFLEAGHDLENMLYHTAQHMEYLGTMGQLPSLDRWFRLNNPFARLLVKPNAIVSFTTKHIHEHKSRSEEHSKPDFVTRFRMAQEKYPDVMTDSQLIDFAVTNVSAGSDTTAIILRAVFFYLLTDQPRLERVMGEIRQILAKRPRDRSFGDHFSWSEARQMPFLQACIKESLRMHPALGMVLPRVVPVQGATICGVFIPGGTEVGCNAWTVHRDKDVYGEDADLWIPERWLDDDEEKVKMMERYNFAFGAGSRTCIGRHVAMLEISKLVPEVFRHFEVELVDRHRYKAKPGWLVVQSGLDVVLKVRDPKTLEIPQQTVES</sequence>
<dbReference type="Pfam" id="PF00067">
    <property type="entry name" value="p450"/>
    <property type="match status" value="1"/>
</dbReference>
<evidence type="ECO:0000256" key="7">
    <source>
        <dbReference type="RuleBase" id="RU000461"/>
    </source>
</evidence>
<dbReference type="GO" id="GO:0004497">
    <property type="term" value="F:monooxygenase activity"/>
    <property type="evidence" value="ECO:0007669"/>
    <property type="project" value="UniProtKB-KW"/>
</dbReference>
<dbReference type="GO" id="GO:0020037">
    <property type="term" value="F:heme binding"/>
    <property type="evidence" value="ECO:0007669"/>
    <property type="project" value="InterPro"/>
</dbReference>
<dbReference type="AlphaFoldDB" id="A0A178DD84"/>
<comment type="caution">
    <text evidence="8">The sequence shown here is derived from an EMBL/GenBank/DDBJ whole genome shotgun (WGS) entry which is preliminary data.</text>
</comment>
<keyword evidence="5 6" id="KW-0408">Iron</keyword>
<reference evidence="8 9" key="1">
    <citation type="submission" date="2016-03" db="EMBL/GenBank/DDBJ databases">
        <title>The draft genome sequence of Fonsecaea nubica causative agent of cutaneous subcutaneous infection in human host.</title>
        <authorList>
            <person name="Costa F."/>
            <person name="Sybren D.H."/>
            <person name="Raittz R.T."/>
            <person name="Weiss V.A."/>
            <person name="Leao A.C."/>
            <person name="Gomes R."/>
            <person name="De Souza E.M."/>
            <person name="Pedrosa F.O."/>
            <person name="Steffens M.B."/>
            <person name="Bombassaro A."/>
            <person name="Tadra-Sfeir M.Z."/>
            <person name="Moreno L.F."/>
            <person name="Najafzadeh M.J."/>
            <person name="Felipe M.S."/>
            <person name="Teixeira M."/>
            <person name="Sun J."/>
            <person name="Xi L."/>
            <person name="Castro M.A."/>
            <person name="Vicente V.A."/>
        </authorList>
    </citation>
    <scope>NUCLEOTIDE SEQUENCE [LARGE SCALE GENOMIC DNA]</scope>
    <source>
        <strain evidence="8 9">CBS 269.64</strain>
    </source>
</reference>
<evidence type="ECO:0000256" key="2">
    <source>
        <dbReference type="ARBA" id="ARBA00010617"/>
    </source>
</evidence>